<dbReference type="Proteomes" id="UP000008065">
    <property type="component" value="Unassembled WGS sequence"/>
</dbReference>
<dbReference type="HOGENOM" id="CLU_748208_0_0_1"/>
<organism evidence="2 3">
    <name type="scientific">Neurospora tetrasperma (strain FGSC 2508 / ATCC MYA-4615 / P0657)</name>
    <dbReference type="NCBI Taxonomy" id="510951"/>
    <lineage>
        <taxon>Eukaryota</taxon>
        <taxon>Fungi</taxon>
        <taxon>Dikarya</taxon>
        <taxon>Ascomycota</taxon>
        <taxon>Pezizomycotina</taxon>
        <taxon>Sordariomycetes</taxon>
        <taxon>Sordariomycetidae</taxon>
        <taxon>Sordariales</taxon>
        <taxon>Sordariaceae</taxon>
        <taxon>Neurospora</taxon>
    </lineage>
</organism>
<sequence length="350" mass="39642">MAYPLCLGPSTPYNFGLGSDFQIALIQPFLYFFLAVLLDIAPREVTPKPQSLTGTASLDTGSLTQPDELLASLAQSRNETRVKAACISLLFTVLLCFFSHQLDFMWHDPHAFHSRHGPVPSFTKNGLFDSDPIPAPDDYAVTKSREATRLLFVVVISGVLCPIADCLCRHGDGGLVCPDDWESRLLRSDFGRFIADEVYDSFVLSQSGYDGMMHVMKAIMFLVRIVFPCMATAATTIALAFATFGRRHGVVDIWDRRIERWVVAFALERSYARLDEWRILWQRGDQGRSMQAVLNEVDMGERNKETIVWRRGMKEGRGYGPDYWLPREKEPQRPFQFSSAVDEDAYRYVG</sequence>
<proteinExistence type="predicted"/>
<keyword evidence="1" id="KW-0472">Membrane</keyword>
<dbReference type="OrthoDB" id="10342147at2759"/>
<dbReference type="KEGG" id="nte:NEUTE1DRAFT148419"/>
<evidence type="ECO:0000313" key="2">
    <source>
        <dbReference type="EMBL" id="EGO53931.1"/>
    </source>
</evidence>
<feature type="transmembrane region" description="Helical" evidence="1">
    <location>
        <begin position="218"/>
        <end position="242"/>
    </location>
</feature>
<accession>F8MVH9</accession>
<keyword evidence="1" id="KW-0812">Transmembrane</keyword>
<name>F8MVH9_NEUT8</name>
<protein>
    <submittedName>
        <fullName evidence="2">Uncharacterized protein</fullName>
    </submittedName>
</protein>
<keyword evidence="1" id="KW-1133">Transmembrane helix</keyword>
<dbReference type="VEuPathDB" id="FungiDB:NEUTE1DRAFT_148419"/>
<dbReference type="EMBL" id="GL891307">
    <property type="protein sequence ID" value="EGO53931.1"/>
    <property type="molecule type" value="Genomic_DNA"/>
</dbReference>
<dbReference type="GeneID" id="20826955"/>
<dbReference type="RefSeq" id="XP_009853951.1">
    <property type="nucleotide sequence ID" value="XM_009855649.1"/>
</dbReference>
<feature type="transmembrane region" description="Helical" evidence="1">
    <location>
        <begin position="21"/>
        <end position="41"/>
    </location>
</feature>
<keyword evidence="3" id="KW-1185">Reference proteome</keyword>
<reference evidence="3" key="1">
    <citation type="journal article" date="2011" name="Genetics">
        <title>Massive changes in genome architecture accompany the transition to self-fertility in the filamentous fungus Neurospora tetrasperma.</title>
        <authorList>
            <person name="Ellison C.E."/>
            <person name="Stajich J.E."/>
            <person name="Jacobson D.J."/>
            <person name="Natvig D.O."/>
            <person name="Lapidus A."/>
            <person name="Foster B."/>
            <person name="Aerts A."/>
            <person name="Riley R."/>
            <person name="Lindquist E.A."/>
            <person name="Grigoriev I.V."/>
            <person name="Taylor J.W."/>
        </authorList>
    </citation>
    <scope>NUCLEOTIDE SEQUENCE [LARGE SCALE GENOMIC DNA]</scope>
    <source>
        <strain evidence="3">FGSC 2508 / P0657</strain>
    </source>
</reference>
<evidence type="ECO:0000256" key="1">
    <source>
        <dbReference type="SAM" id="Phobius"/>
    </source>
</evidence>
<dbReference type="AlphaFoldDB" id="F8MVH9"/>
<gene>
    <name evidence="2" type="ORF">NEUTE1DRAFT_148419</name>
</gene>
<evidence type="ECO:0000313" key="3">
    <source>
        <dbReference type="Proteomes" id="UP000008065"/>
    </source>
</evidence>